<gene>
    <name evidence="2" type="ORF">ACFP2V_35235</name>
</gene>
<proteinExistence type="predicted"/>
<sequence>MAKKKHPADQYQLPPHVAKGQRLAAMRAAWMPRPELPQRRLILGIFGMSLLGFVLSLALWLPPRFLLHDLRARGITVAAVVTGFDNKPKYVKVRLVQGPNSGTEVKLGDYAGMYPDAQTGDTMLVTYDPKDPSRSLYHSWVIDPPFNVPAYGTSALTAFFLTGTVVVTLRRRILRTHVSRSSPPEPA</sequence>
<feature type="transmembrane region" description="Helical" evidence="1">
    <location>
        <begin position="41"/>
        <end position="61"/>
    </location>
</feature>
<comment type="caution">
    <text evidence="2">The sequence shown here is derived from an EMBL/GenBank/DDBJ whole genome shotgun (WGS) entry which is preliminary data.</text>
</comment>
<keyword evidence="1" id="KW-1133">Transmembrane helix</keyword>
<feature type="transmembrane region" description="Helical" evidence="1">
    <location>
        <begin position="148"/>
        <end position="169"/>
    </location>
</feature>
<evidence type="ECO:0000256" key="1">
    <source>
        <dbReference type="SAM" id="Phobius"/>
    </source>
</evidence>
<evidence type="ECO:0000313" key="2">
    <source>
        <dbReference type="EMBL" id="MFC5675124.1"/>
    </source>
</evidence>
<keyword evidence="3" id="KW-1185">Reference proteome</keyword>
<evidence type="ECO:0000313" key="3">
    <source>
        <dbReference type="Proteomes" id="UP001596183"/>
    </source>
</evidence>
<evidence type="ECO:0008006" key="4">
    <source>
        <dbReference type="Google" id="ProtNLM"/>
    </source>
</evidence>
<keyword evidence="1" id="KW-0812">Transmembrane</keyword>
<reference evidence="3" key="1">
    <citation type="journal article" date="2019" name="Int. J. Syst. Evol. Microbiol.">
        <title>The Global Catalogue of Microorganisms (GCM) 10K type strain sequencing project: providing services to taxonomists for standard genome sequencing and annotation.</title>
        <authorList>
            <consortium name="The Broad Institute Genomics Platform"/>
            <consortium name="The Broad Institute Genome Sequencing Center for Infectious Disease"/>
            <person name="Wu L."/>
            <person name="Ma J."/>
        </authorList>
    </citation>
    <scope>NUCLEOTIDE SEQUENCE [LARGE SCALE GENOMIC DNA]</scope>
    <source>
        <strain evidence="3">JCM 13852</strain>
    </source>
</reference>
<dbReference type="Proteomes" id="UP001596183">
    <property type="component" value="Unassembled WGS sequence"/>
</dbReference>
<dbReference type="EMBL" id="JBHSPC010000147">
    <property type="protein sequence ID" value="MFC5675124.1"/>
    <property type="molecule type" value="Genomic_DNA"/>
</dbReference>
<keyword evidence="1" id="KW-0472">Membrane</keyword>
<accession>A0ABW0Y1E9</accession>
<organism evidence="2 3">
    <name type="scientific">Streptomyces incanus</name>
    <dbReference type="NCBI Taxonomy" id="887453"/>
    <lineage>
        <taxon>Bacteria</taxon>
        <taxon>Bacillati</taxon>
        <taxon>Actinomycetota</taxon>
        <taxon>Actinomycetes</taxon>
        <taxon>Kitasatosporales</taxon>
        <taxon>Streptomycetaceae</taxon>
        <taxon>Streptomyces</taxon>
    </lineage>
</organism>
<name>A0ABW0Y1E9_9ACTN</name>
<protein>
    <recommendedName>
        <fullName evidence="4">DUF3592 domain-containing protein</fullName>
    </recommendedName>
</protein>
<dbReference type="RefSeq" id="WP_381219569.1">
    <property type="nucleotide sequence ID" value="NZ_JBHSPC010000147.1"/>
</dbReference>